<feature type="transmembrane region" description="Helical" evidence="1">
    <location>
        <begin position="12"/>
        <end position="33"/>
    </location>
</feature>
<evidence type="ECO:0000256" key="1">
    <source>
        <dbReference type="SAM" id="Phobius"/>
    </source>
</evidence>
<keyword evidence="1" id="KW-1133">Transmembrane helix</keyword>
<dbReference type="EMBL" id="OBML01000013">
    <property type="protein sequence ID" value="SOC23961.1"/>
    <property type="molecule type" value="Genomic_DNA"/>
</dbReference>
<evidence type="ECO:0000313" key="2">
    <source>
        <dbReference type="EMBL" id="SOC23961.1"/>
    </source>
</evidence>
<dbReference type="RefSeq" id="WP_097176318.1">
    <property type="nucleotide sequence ID" value="NZ_OBML01000013.1"/>
</dbReference>
<keyword evidence="1" id="KW-0472">Membrane</keyword>
<organism evidence="2 3">
    <name type="scientific">Stappia indica</name>
    <dbReference type="NCBI Taxonomy" id="538381"/>
    <lineage>
        <taxon>Bacteria</taxon>
        <taxon>Pseudomonadati</taxon>
        <taxon>Pseudomonadota</taxon>
        <taxon>Alphaproteobacteria</taxon>
        <taxon>Hyphomicrobiales</taxon>
        <taxon>Stappiaceae</taxon>
        <taxon>Stappia</taxon>
    </lineage>
</organism>
<evidence type="ECO:0000313" key="3">
    <source>
        <dbReference type="Proteomes" id="UP000219331"/>
    </source>
</evidence>
<keyword evidence="3" id="KW-1185">Reference proteome</keyword>
<gene>
    <name evidence="2" type="ORF">SAMN05421512_113115</name>
</gene>
<proteinExistence type="predicted"/>
<name>A0A285TMY6_9HYPH</name>
<protein>
    <submittedName>
        <fullName evidence="2">AsmA-like C-terminal region</fullName>
    </submittedName>
</protein>
<accession>A0A285TMY6</accession>
<dbReference type="Proteomes" id="UP000219331">
    <property type="component" value="Unassembled WGS sequence"/>
</dbReference>
<dbReference type="OrthoDB" id="7161641at2"/>
<dbReference type="AlphaFoldDB" id="A0A285TMY6"/>
<sequence length="1090" mass="115397">MLRRKPRWRLRTYVLAAFGIVLLAALGGLVVTFGSGPVSLPYLARMIAERASMPGTKLQVGAVTVDLSEGLPPRVELHDLSVEVDADSDLSLHVPRVSAPLDAAALLTGDLHPAEIRLEHARLRIARAARSASSSEIPDMAVVAEAADRTARLAVAQLAQRGIGRIELVSAEIVLEGEKTYRMSGIDAELTRAADGTLQVDAEIAGRLGQWKAKASRSTDAETGESLMRVDVYDVSLGEFVPIDASVGAGKGLGVPVRGRLDVTVDAAGDFGTTRAGVIVSPGWINSGRTVIGFDTIDVQLYWEAGTPGFRIVPSSYQRGNTFLPFEGVVEPPREWQDAWSFRVLSRGARIGPSDVPGPPFAMETFLAEGRVDLDAQEVHFDKLTLRSGTADMDGVGSVRIGEDGPYMALAVESGPMSVATLKRLWPITMIPPARAWVIEHVVDGRIEGGRATVSLRPPAFDVEDDAPGWSGDDVQVDIAFSDLSLSTVGTVPVAQGLSGRIQVADEVLTITSPSGVMVARPGEQIAISDTVFQVPDIRESGDKTGVLKLTANGPAKSLATLLDAEPFTVLKRNDLAPDDVAGSGEMTLNATFALVKDVRVDDVDWDLAGSLKGFSNSKEIRGHKLSGANLTFAVDEGSLSLKGRGRLDGLPANLDLVVPFDNANGEAVVARQGVVIEVTAEQLAARGIDIRSFVNGPLKLSTEETDVGQSYEVDLTRASIELADVGWSKSPGVAARASFRMSESDGRREIRGFRLTSEGVEIEGGITLTSAGDLERAEFSRFALRASDDASLRLSKRGRQITVDLQATRLDARGLIASMSASSKGGAADKTALKVNAEVGQLIGFNGVSLSGVSLSMSKLDGELRALDLSGSSGGKSIFQAKLTGEGAGRELAGTFQDTGAILRFANLYDRMRGGVGILSIAMPSATEWIGRFKIKRLAITEDPAIRELARSPGVLETRDPRRQQLLAAAERGGEATFSALDLEFRRNGDLLTITDGTLAGPTIGGTVSGNVNLAARSLDMTGTFVPVFALNNLFAKIPILGFALGGGSDEGLIGVTYRLTGSLAEPVLTVNPASAMAPGIFRKIFEYR</sequence>
<keyword evidence="1" id="KW-0812">Transmembrane</keyword>
<reference evidence="2 3" key="1">
    <citation type="submission" date="2017-08" db="EMBL/GenBank/DDBJ databases">
        <authorList>
            <person name="de Groot N.N."/>
        </authorList>
    </citation>
    <scope>NUCLEOTIDE SEQUENCE [LARGE SCALE GENOMIC DNA]</scope>
    <source>
        <strain evidence="2 3">USBA 352</strain>
    </source>
</reference>
<dbReference type="STRING" id="538381.GCA_001696535_00595"/>